<dbReference type="GO" id="GO:0000932">
    <property type="term" value="C:P-body"/>
    <property type="evidence" value="ECO:0007669"/>
    <property type="project" value="TreeGrafter"/>
</dbReference>
<dbReference type="PROSITE" id="PS51385">
    <property type="entry name" value="YJEF_N"/>
    <property type="match status" value="1"/>
</dbReference>
<feature type="compositionally biased region" description="Low complexity" evidence="1">
    <location>
        <begin position="105"/>
        <end position="114"/>
    </location>
</feature>
<feature type="domain" description="YjeF N-terminal" evidence="2">
    <location>
        <begin position="282"/>
        <end position="481"/>
    </location>
</feature>
<dbReference type="SMART" id="SM01271">
    <property type="entry name" value="LSM14"/>
    <property type="match status" value="1"/>
</dbReference>
<evidence type="ECO:0000256" key="1">
    <source>
        <dbReference type="SAM" id="MobiDB-lite"/>
    </source>
</evidence>
<proteinExistence type="predicted"/>
<feature type="compositionally biased region" description="Polar residues" evidence="1">
    <location>
        <begin position="158"/>
        <end position="173"/>
    </location>
</feature>
<dbReference type="EMBL" id="CAJOBC010003959">
    <property type="protein sequence ID" value="CAF3808443.1"/>
    <property type="molecule type" value="Genomic_DNA"/>
</dbReference>
<dbReference type="PANTHER" id="PTHR13612">
    <property type="entry name" value="ENHANCER OF MRNA-DECAPPING PROTEIN 3"/>
    <property type="match status" value="1"/>
</dbReference>
<feature type="region of interest" description="Disordered" evidence="1">
    <location>
        <begin position="86"/>
        <end position="188"/>
    </location>
</feature>
<evidence type="ECO:0000259" key="3">
    <source>
        <dbReference type="PROSITE" id="PS51512"/>
    </source>
</evidence>
<dbReference type="Gene3D" id="3.40.50.10260">
    <property type="entry name" value="YjeF N-terminal domain"/>
    <property type="match status" value="1"/>
</dbReference>
<dbReference type="InterPro" id="IPR025762">
    <property type="entry name" value="DFDF"/>
</dbReference>
<dbReference type="Pfam" id="PF12701">
    <property type="entry name" value="LSM14"/>
    <property type="match status" value="1"/>
</dbReference>
<dbReference type="SUPFAM" id="SSF64153">
    <property type="entry name" value="YjeF N-terminal domain-like"/>
    <property type="match status" value="1"/>
</dbReference>
<evidence type="ECO:0000313" key="5">
    <source>
        <dbReference type="EMBL" id="CAF3808443.1"/>
    </source>
</evidence>
<dbReference type="Proteomes" id="UP000681722">
    <property type="component" value="Unassembled WGS sequence"/>
</dbReference>
<reference evidence="4" key="1">
    <citation type="submission" date="2021-02" db="EMBL/GenBank/DDBJ databases">
        <authorList>
            <person name="Nowell W R."/>
        </authorList>
    </citation>
    <scope>NUCLEOTIDE SEQUENCE</scope>
</reference>
<dbReference type="InterPro" id="IPR025609">
    <property type="entry name" value="Lsm14-like_N"/>
</dbReference>
<dbReference type="Proteomes" id="UP000663829">
    <property type="component" value="Unassembled WGS sequence"/>
</dbReference>
<name>A0A814JGG4_9BILA</name>
<dbReference type="OrthoDB" id="10030313at2759"/>
<evidence type="ECO:0000313" key="4">
    <source>
        <dbReference type="EMBL" id="CAF1037981.1"/>
    </source>
</evidence>
<dbReference type="Gene3D" id="2.30.30.100">
    <property type="match status" value="1"/>
</dbReference>
<dbReference type="PANTHER" id="PTHR13612:SF0">
    <property type="entry name" value="ENHANCER OF MRNA-DECAPPING PROTEIN 3"/>
    <property type="match status" value="1"/>
</dbReference>
<organism evidence="4 6">
    <name type="scientific">Didymodactylos carnosus</name>
    <dbReference type="NCBI Taxonomy" id="1234261"/>
    <lineage>
        <taxon>Eukaryota</taxon>
        <taxon>Metazoa</taxon>
        <taxon>Spiralia</taxon>
        <taxon>Gnathifera</taxon>
        <taxon>Rotifera</taxon>
        <taxon>Eurotatoria</taxon>
        <taxon>Bdelloidea</taxon>
        <taxon>Philodinida</taxon>
        <taxon>Philodinidae</taxon>
        <taxon>Didymodactylos</taxon>
    </lineage>
</organism>
<dbReference type="PROSITE" id="PS51512">
    <property type="entry name" value="DFDF"/>
    <property type="match status" value="1"/>
</dbReference>
<dbReference type="Pfam" id="PF03853">
    <property type="entry name" value="YjeF_N"/>
    <property type="match status" value="1"/>
</dbReference>
<dbReference type="CDD" id="cd01737">
    <property type="entry name" value="LSm16_N"/>
    <property type="match status" value="1"/>
</dbReference>
<dbReference type="GO" id="GO:0033962">
    <property type="term" value="P:P-body assembly"/>
    <property type="evidence" value="ECO:0007669"/>
    <property type="project" value="TreeGrafter"/>
</dbReference>
<dbReference type="InterPro" id="IPR004443">
    <property type="entry name" value="YjeF_N_dom"/>
</dbReference>
<dbReference type="InterPro" id="IPR034107">
    <property type="entry name" value="Lsm16_N"/>
</dbReference>
<comment type="caution">
    <text evidence="4">The sequence shown here is derived from an EMBL/GenBank/DDBJ whole genome shotgun (WGS) entry which is preliminary data.</text>
</comment>
<accession>A0A814JGG4</accession>
<keyword evidence="6" id="KW-1185">Reference proteome</keyword>
<sequence>MKITSSVLMANFINWTVSIDCGQQLGVYQGQIISVDGEKQTLTLKNSFRNGMLCDTKDITIKATDIVDICLIADPTNAPEVPKVVKAQRDEAKAKPAPVATNGMSSSKSSCYSSQTTPPANNHIKRCTSQQQHQFRRSRSSKSWSDSGGQDERPPTVSHPSTKTSVIVEQTSSPEKRSTQIDVSDNQDDKHFDFETNLALFDKQAIYAEIESAIGNGENHLHNHSNYHHPSIRQQTQKYRCDQMILGNNDPPVYEQIILPRTTTKVYTTDEGLVIPCLTYDLRQLLFSTAEQFGYTLERQIEAMGSCCMEMCLHLLGGSHRMSLNNSHQRPVVVVLAYFEVQGAYAICCARLLATRNVQVYLYMPDGLQQTSLAYKELQLFKTTQGILTNNVNNLPHAPVDLLLNGLDSTNDQLLFAKIWYRDLVSYSNRLQANIIGIDPPMDGGAIGCKWSLLPVLPLHMSKNVGSLYLCDLGFGRQIFEKCQIQYKSPFTKSFIPLHDKQ</sequence>
<evidence type="ECO:0000259" key="2">
    <source>
        <dbReference type="PROSITE" id="PS51385"/>
    </source>
</evidence>
<dbReference type="AlphaFoldDB" id="A0A814JGG4"/>
<gene>
    <name evidence="4" type="ORF">GPM918_LOCUS15627</name>
    <name evidence="5" type="ORF">SRO942_LOCUS15627</name>
</gene>
<protein>
    <recommendedName>
        <fullName evidence="7">Enhancer of mRNA-decapping protein 3</fullName>
    </recommendedName>
</protein>
<feature type="domain" description="DFDF" evidence="3">
    <location>
        <begin position="180"/>
        <end position="216"/>
    </location>
</feature>
<evidence type="ECO:0000313" key="6">
    <source>
        <dbReference type="Proteomes" id="UP000663829"/>
    </source>
</evidence>
<dbReference type="InterPro" id="IPR036652">
    <property type="entry name" value="YjeF_N_dom_sf"/>
</dbReference>
<dbReference type="GO" id="GO:0003729">
    <property type="term" value="F:mRNA binding"/>
    <property type="evidence" value="ECO:0007669"/>
    <property type="project" value="InterPro"/>
</dbReference>
<dbReference type="EMBL" id="CAJNOQ010003959">
    <property type="protein sequence ID" value="CAF1037981.1"/>
    <property type="molecule type" value="Genomic_DNA"/>
</dbReference>
<evidence type="ECO:0008006" key="7">
    <source>
        <dbReference type="Google" id="ProtNLM"/>
    </source>
</evidence>
<dbReference type="GO" id="GO:0031087">
    <property type="term" value="P:deadenylation-independent decapping of nuclear-transcribed mRNA"/>
    <property type="evidence" value="ECO:0007669"/>
    <property type="project" value="InterPro"/>
</dbReference>